<dbReference type="InterPro" id="IPR036264">
    <property type="entry name" value="Bact_exopeptidase_dim_dom"/>
</dbReference>
<gene>
    <name evidence="4" type="ORF">SAMN05444362_101128</name>
</gene>
<evidence type="ECO:0000313" key="5">
    <source>
        <dbReference type="Proteomes" id="UP000184480"/>
    </source>
</evidence>
<dbReference type="Pfam" id="PF07687">
    <property type="entry name" value="M20_dimer"/>
    <property type="match status" value="1"/>
</dbReference>
<dbReference type="InterPro" id="IPR011650">
    <property type="entry name" value="Peptidase_M20_dimer"/>
</dbReference>
<dbReference type="SUPFAM" id="SSF53187">
    <property type="entry name" value="Zn-dependent exopeptidases"/>
    <property type="match status" value="1"/>
</dbReference>
<dbReference type="InterPro" id="IPR017439">
    <property type="entry name" value="Amidohydrolase"/>
</dbReference>
<keyword evidence="2" id="KW-0464">Manganese</keyword>
<dbReference type="NCBIfam" id="TIGR01891">
    <property type="entry name" value="amidohydrolases"/>
    <property type="match status" value="1"/>
</dbReference>
<dbReference type="GO" id="GO:0046872">
    <property type="term" value="F:metal ion binding"/>
    <property type="evidence" value="ECO:0007669"/>
    <property type="project" value="UniProtKB-KW"/>
</dbReference>
<feature type="domain" description="Peptidase M20 dimerisation" evidence="3">
    <location>
        <begin position="195"/>
        <end position="289"/>
    </location>
</feature>
<feature type="binding site" evidence="2">
    <location>
        <position position="172"/>
    </location>
    <ligand>
        <name>Mn(2+)</name>
        <dbReference type="ChEBI" id="CHEBI:29035"/>
        <label>2</label>
    </ligand>
</feature>
<dbReference type="Gene3D" id="3.40.630.10">
    <property type="entry name" value="Zn peptidases"/>
    <property type="match status" value="1"/>
</dbReference>
<evidence type="ECO:0000256" key="2">
    <source>
        <dbReference type="PIRSR" id="PIRSR005962-1"/>
    </source>
</evidence>
<evidence type="ECO:0000313" key="4">
    <source>
        <dbReference type="EMBL" id="SHE34610.1"/>
    </source>
</evidence>
<keyword evidence="2" id="KW-0479">Metal-binding</keyword>
<dbReference type="PANTHER" id="PTHR11014:SF63">
    <property type="entry name" value="METALLOPEPTIDASE, PUTATIVE (AFU_ORTHOLOGUE AFUA_6G09600)-RELATED"/>
    <property type="match status" value="1"/>
</dbReference>
<sequence>MEKNELISLINQKVSLYHNDTVSYYKFLHRHPELSFEEKNTSEYVEQHLNQWGIEHRSRIGGYGILACIKGRNPESRTIALRADMDALPITEQNNIDFKSQNEGIMHACGHDTHTASLLGVARIINELREHFEGTILFIFQPGEEKHPGGASLMLKDGIFDTYKPDLIIGQHAYVDYAVGTVGFESGVVMASADEVHIRIKGKGGHGAIPHEVNDTVLAASQVIVSMQQIVSRRSNPFKPCVLSFGKFIADGATNVIPDTVTLAGSLRCMDEEERSKLRPIIRDIAIHTASAYGCECEIDVYDGYPCTYNDETVTIQAKSFATEYLGKEKVLGLPKRMTSEDFGFFSQQYPSTFYRYGIKGDQLCTGLHTSTFLIDEDALRTSVGTMAYLAMRYCI</sequence>
<evidence type="ECO:0000256" key="1">
    <source>
        <dbReference type="ARBA" id="ARBA00022801"/>
    </source>
</evidence>
<accession>A0A1M4SQX2</accession>
<keyword evidence="1 4" id="KW-0378">Hydrolase</keyword>
<proteinExistence type="predicted"/>
<dbReference type="CDD" id="cd03886">
    <property type="entry name" value="M20_Acy1"/>
    <property type="match status" value="1"/>
</dbReference>
<feature type="binding site" evidence="2">
    <location>
        <position position="111"/>
    </location>
    <ligand>
        <name>Mn(2+)</name>
        <dbReference type="ChEBI" id="CHEBI:29035"/>
        <label>2</label>
    </ligand>
</feature>
<dbReference type="Proteomes" id="UP000184480">
    <property type="component" value="Unassembled WGS sequence"/>
</dbReference>
<feature type="binding site" evidence="2">
    <location>
        <position position="109"/>
    </location>
    <ligand>
        <name>Mn(2+)</name>
        <dbReference type="ChEBI" id="CHEBI:29035"/>
        <label>2</label>
    </ligand>
</feature>
<dbReference type="SUPFAM" id="SSF55031">
    <property type="entry name" value="Bacterial exopeptidase dimerisation domain"/>
    <property type="match status" value="1"/>
</dbReference>
<dbReference type="FunFam" id="3.30.70.360:FF:000001">
    <property type="entry name" value="N-acetyldiaminopimelate deacetylase"/>
    <property type="match status" value="1"/>
</dbReference>
<name>A0A1M4SQX2_9BACT</name>
<protein>
    <submittedName>
        <fullName evidence="4">Hippurate hydrolase</fullName>
    </submittedName>
</protein>
<dbReference type="InterPro" id="IPR002933">
    <property type="entry name" value="Peptidase_M20"/>
</dbReference>
<comment type="cofactor">
    <cofactor evidence="2">
        <name>Mn(2+)</name>
        <dbReference type="ChEBI" id="CHEBI:29035"/>
    </cofactor>
    <text evidence="2">The Mn(2+) ion enhances activity.</text>
</comment>
<dbReference type="OrthoDB" id="9776731at2"/>
<feature type="binding site" evidence="2">
    <location>
        <position position="145"/>
    </location>
    <ligand>
        <name>Mn(2+)</name>
        <dbReference type="ChEBI" id="CHEBI:29035"/>
        <label>2</label>
    </ligand>
</feature>
<evidence type="ECO:0000259" key="3">
    <source>
        <dbReference type="Pfam" id="PF07687"/>
    </source>
</evidence>
<dbReference type="Pfam" id="PF01546">
    <property type="entry name" value="Peptidase_M20"/>
    <property type="match status" value="1"/>
</dbReference>
<feature type="binding site" evidence="2">
    <location>
        <position position="369"/>
    </location>
    <ligand>
        <name>Mn(2+)</name>
        <dbReference type="ChEBI" id="CHEBI:29035"/>
        <label>2</label>
    </ligand>
</feature>
<dbReference type="GO" id="GO:0019877">
    <property type="term" value="P:diaminopimelate biosynthetic process"/>
    <property type="evidence" value="ECO:0007669"/>
    <property type="project" value="UniProtKB-ARBA"/>
</dbReference>
<dbReference type="STRING" id="1346286.SAMN05444362_101128"/>
<keyword evidence="5" id="KW-1185">Reference proteome</keyword>
<dbReference type="EMBL" id="FQUC01000001">
    <property type="protein sequence ID" value="SHE34610.1"/>
    <property type="molecule type" value="Genomic_DNA"/>
</dbReference>
<organism evidence="4 5">
    <name type="scientific">Dysgonomonas macrotermitis</name>
    <dbReference type="NCBI Taxonomy" id="1346286"/>
    <lineage>
        <taxon>Bacteria</taxon>
        <taxon>Pseudomonadati</taxon>
        <taxon>Bacteroidota</taxon>
        <taxon>Bacteroidia</taxon>
        <taxon>Bacteroidales</taxon>
        <taxon>Dysgonomonadaceae</taxon>
        <taxon>Dysgonomonas</taxon>
    </lineage>
</organism>
<dbReference type="PIRSF" id="PIRSF005962">
    <property type="entry name" value="Pept_M20D_amidohydro"/>
    <property type="match status" value="1"/>
</dbReference>
<dbReference type="Gene3D" id="3.30.70.360">
    <property type="match status" value="1"/>
</dbReference>
<dbReference type="AlphaFoldDB" id="A0A1M4SQX2"/>
<dbReference type="RefSeq" id="WP_062175242.1">
    <property type="nucleotide sequence ID" value="NZ_BBXL01000001.1"/>
</dbReference>
<dbReference type="GO" id="GO:0050118">
    <property type="term" value="F:N-acetyldiaminopimelate deacetylase activity"/>
    <property type="evidence" value="ECO:0007669"/>
    <property type="project" value="UniProtKB-ARBA"/>
</dbReference>
<reference evidence="5" key="1">
    <citation type="submission" date="2016-11" db="EMBL/GenBank/DDBJ databases">
        <authorList>
            <person name="Varghese N."/>
            <person name="Submissions S."/>
        </authorList>
    </citation>
    <scope>NUCLEOTIDE SEQUENCE [LARGE SCALE GENOMIC DNA]</scope>
    <source>
        <strain evidence="5">DSM 27370</strain>
    </source>
</reference>
<dbReference type="PANTHER" id="PTHR11014">
    <property type="entry name" value="PEPTIDASE M20 FAMILY MEMBER"/>
    <property type="match status" value="1"/>
</dbReference>